<evidence type="ECO:0000259" key="7">
    <source>
        <dbReference type="Pfam" id="PF00892"/>
    </source>
</evidence>
<protein>
    <submittedName>
        <fullName evidence="8">DMT family transporter</fullName>
    </submittedName>
</protein>
<dbReference type="Pfam" id="PF00892">
    <property type="entry name" value="EamA"/>
    <property type="match status" value="2"/>
</dbReference>
<keyword evidence="4 6" id="KW-1133">Transmembrane helix</keyword>
<name>A0A9X8D6V8_9BURK</name>
<gene>
    <name evidence="8" type="ORF">D3H34_09115</name>
</gene>
<organism evidence="8 9">
    <name type="scientific">Acidovorax cavernicola</name>
    <dbReference type="NCBI Taxonomy" id="1675792"/>
    <lineage>
        <taxon>Bacteria</taxon>
        <taxon>Pseudomonadati</taxon>
        <taxon>Pseudomonadota</taxon>
        <taxon>Betaproteobacteria</taxon>
        <taxon>Burkholderiales</taxon>
        <taxon>Comamonadaceae</taxon>
        <taxon>Acidovorax</taxon>
    </lineage>
</organism>
<feature type="transmembrane region" description="Helical" evidence="6">
    <location>
        <begin position="53"/>
        <end position="74"/>
    </location>
</feature>
<evidence type="ECO:0000256" key="3">
    <source>
        <dbReference type="ARBA" id="ARBA00022692"/>
    </source>
</evidence>
<evidence type="ECO:0000256" key="5">
    <source>
        <dbReference type="ARBA" id="ARBA00023136"/>
    </source>
</evidence>
<comment type="caution">
    <text evidence="8">The sequence shown here is derived from an EMBL/GenBank/DDBJ whole genome shotgun (WGS) entry which is preliminary data.</text>
</comment>
<dbReference type="SUPFAM" id="SSF103481">
    <property type="entry name" value="Multidrug resistance efflux transporter EmrE"/>
    <property type="match status" value="2"/>
</dbReference>
<sequence length="322" mass="33925">MDSKVLQGAVPAGRRWWRGSWPAGFGPAELMLLLVAAVWGGSYAVAKQATQQLPVLEFVALRFGLTFLVLLPALRPLWSDAQWRQGLAVGGLLGANLLAIFLCETFGVSLTLASNAAFLISLCVAITPFVEWWLLGRRPARRVFWAAGLSAVGAALLSAPSLADLSMGWGDALMLAAAFLRAVMVCLTRRLAGRHNLPALTLTAVQSGVMALGAAALSLLSVAGGGAWHLPPATAAFWWGMAYLVLLCTVFAFFAQNHAASRSSPSRVSLLMGSEPVFGAAIAALVLGERIGAWGWAGGLLIVGAALWVSLVPEAGEQKWRP</sequence>
<dbReference type="PANTHER" id="PTHR42920:SF5">
    <property type="entry name" value="EAMA DOMAIN-CONTAINING PROTEIN"/>
    <property type="match status" value="1"/>
</dbReference>
<dbReference type="InterPro" id="IPR000620">
    <property type="entry name" value="EamA_dom"/>
</dbReference>
<feature type="transmembrane region" description="Helical" evidence="6">
    <location>
        <begin position="143"/>
        <end position="163"/>
    </location>
</feature>
<keyword evidence="3 6" id="KW-0812">Transmembrane</keyword>
<feature type="domain" description="EamA" evidence="7">
    <location>
        <begin position="28"/>
        <end position="158"/>
    </location>
</feature>
<feature type="domain" description="EamA" evidence="7">
    <location>
        <begin position="169"/>
        <end position="310"/>
    </location>
</feature>
<feature type="transmembrane region" description="Helical" evidence="6">
    <location>
        <begin position="268"/>
        <end position="287"/>
    </location>
</feature>
<dbReference type="OrthoDB" id="7158585at2"/>
<feature type="transmembrane region" description="Helical" evidence="6">
    <location>
        <begin position="293"/>
        <end position="312"/>
    </location>
</feature>
<keyword evidence="9" id="KW-1185">Reference proteome</keyword>
<keyword evidence="2" id="KW-1003">Cell membrane</keyword>
<keyword evidence="5 6" id="KW-0472">Membrane</keyword>
<feature type="transmembrane region" description="Helical" evidence="6">
    <location>
        <begin position="21"/>
        <end position="41"/>
    </location>
</feature>
<dbReference type="AlphaFoldDB" id="A0A9X8D6V8"/>
<dbReference type="InterPro" id="IPR037185">
    <property type="entry name" value="EmrE-like"/>
</dbReference>
<feature type="transmembrane region" description="Helical" evidence="6">
    <location>
        <begin position="86"/>
        <end position="110"/>
    </location>
</feature>
<evidence type="ECO:0000256" key="6">
    <source>
        <dbReference type="SAM" id="Phobius"/>
    </source>
</evidence>
<accession>A0A9X8D6V8</accession>
<evidence type="ECO:0000256" key="4">
    <source>
        <dbReference type="ARBA" id="ARBA00022989"/>
    </source>
</evidence>
<feature type="transmembrane region" description="Helical" evidence="6">
    <location>
        <begin position="116"/>
        <end position="136"/>
    </location>
</feature>
<dbReference type="PANTHER" id="PTHR42920">
    <property type="entry name" value="OS03G0707200 PROTEIN-RELATED"/>
    <property type="match status" value="1"/>
</dbReference>
<evidence type="ECO:0000313" key="9">
    <source>
        <dbReference type="Proteomes" id="UP000265619"/>
    </source>
</evidence>
<proteinExistence type="predicted"/>
<comment type="subcellular location">
    <subcellularLocation>
        <location evidence="1">Cell membrane</location>
        <topology evidence="1">Multi-pass membrane protein</topology>
    </subcellularLocation>
</comment>
<dbReference type="GO" id="GO:0005886">
    <property type="term" value="C:plasma membrane"/>
    <property type="evidence" value="ECO:0007669"/>
    <property type="project" value="UniProtKB-SubCell"/>
</dbReference>
<feature type="transmembrane region" description="Helical" evidence="6">
    <location>
        <begin position="236"/>
        <end position="256"/>
    </location>
</feature>
<feature type="transmembrane region" description="Helical" evidence="6">
    <location>
        <begin position="169"/>
        <end position="188"/>
    </location>
</feature>
<evidence type="ECO:0000256" key="2">
    <source>
        <dbReference type="ARBA" id="ARBA00022475"/>
    </source>
</evidence>
<evidence type="ECO:0000256" key="1">
    <source>
        <dbReference type="ARBA" id="ARBA00004651"/>
    </source>
</evidence>
<reference evidence="8 9" key="1">
    <citation type="submission" date="2018-09" db="EMBL/GenBank/DDBJ databases">
        <title>Acidovorax cavernicola nov. sp. isolated from Gruta de las Maravillas (Aracena, Spain).</title>
        <authorList>
            <person name="Jurado V."/>
            <person name="Gutierrez-Patricio S."/>
            <person name="Gonzalez-Pimentel J.L."/>
            <person name="Miller A.Z."/>
            <person name="Laiz L."/>
            <person name="Saiz-Jimenez C."/>
        </authorList>
    </citation>
    <scope>NUCLEOTIDE SEQUENCE [LARGE SCALE GENOMIC DNA]</scope>
    <source>
        <strain evidence="8 9">1011MAR4D40.2</strain>
    </source>
</reference>
<feature type="transmembrane region" description="Helical" evidence="6">
    <location>
        <begin position="209"/>
        <end position="230"/>
    </location>
</feature>
<evidence type="ECO:0000313" key="8">
    <source>
        <dbReference type="EMBL" id="RIX82414.1"/>
    </source>
</evidence>
<dbReference type="EMBL" id="QXMN01000007">
    <property type="protein sequence ID" value="RIX82414.1"/>
    <property type="molecule type" value="Genomic_DNA"/>
</dbReference>
<dbReference type="InterPro" id="IPR051258">
    <property type="entry name" value="Diverse_Substrate_Transporter"/>
</dbReference>
<dbReference type="Proteomes" id="UP000265619">
    <property type="component" value="Unassembled WGS sequence"/>
</dbReference>